<evidence type="ECO:0000313" key="3">
    <source>
        <dbReference type="Proteomes" id="UP000008743"/>
    </source>
</evidence>
<dbReference type="PhylomeDB" id="A0A0D2WUU0"/>
<dbReference type="EMBL" id="KE346369">
    <property type="protein sequence ID" value="KJE95798.1"/>
    <property type="molecule type" value="Genomic_DNA"/>
</dbReference>
<feature type="domain" description="Peptidase S53 activation" evidence="1">
    <location>
        <begin position="21"/>
        <end position="110"/>
    </location>
</feature>
<proteinExistence type="predicted"/>
<dbReference type="InterPro" id="IPR050819">
    <property type="entry name" value="Tripeptidyl-peptidase_I"/>
</dbReference>
<dbReference type="GO" id="GO:0006508">
    <property type="term" value="P:proteolysis"/>
    <property type="evidence" value="ECO:0007669"/>
    <property type="project" value="TreeGrafter"/>
</dbReference>
<dbReference type="PANTHER" id="PTHR14218:SF15">
    <property type="entry name" value="TRIPEPTIDYL-PEPTIDASE 1"/>
    <property type="match status" value="1"/>
</dbReference>
<keyword evidence="3" id="KW-1185">Reference proteome</keyword>
<protein>
    <recommendedName>
        <fullName evidence="1">Peptidase S53 activation domain-containing protein</fullName>
    </recommendedName>
</protein>
<sequence>MPADQNSFDRRAVEFDFACNAFISVIFAIKQRNTDALASKLKAVSDPATEDYGKYMTVEEMAKFVDGEPDAVNNVVTSLILRNVAYRMPAANNYVIVDKMPLAVASELFMCNKPTEAGNPPFVVAVIRIEVLSHRLPAVYLFVNRVG</sequence>
<dbReference type="GO" id="GO:0004175">
    <property type="term" value="F:endopeptidase activity"/>
    <property type="evidence" value="ECO:0007669"/>
    <property type="project" value="TreeGrafter"/>
</dbReference>
<dbReference type="InParanoid" id="A0A0D2WUU0"/>
<accession>A0A0D2WUU0</accession>
<dbReference type="InterPro" id="IPR015366">
    <property type="entry name" value="S53_propep"/>
</dbReference>
<dbReference type="Proteomes" id="UP000008743">
    <property type="component" value="Unassembled WGS sequence"/>
</dbReference>
<name>A0A0D2WUU0_CAPO3</name>
<evidence type="ECO:0000259" key="1">
    <source>
        <dbReference type="Pfam" id="PF09286"/>
    </source>
</evidence>
<organism evidence="2 3">
    <name type="scientific">Capsaspora owczarzaki (strain ATCC 30864)</name>
    <dbReference type="NCBI Taxonomy" id="595528"/>
    <lineage>
        <taxon>Eukaryota</taxon>
        <taxon>Filasterea</taxon>
        <taxon>Capsaspora</taxon>
    </lineage>
</organism>
<dbReference type="GO" id="GO:0008240">
    <property type="term" value="F:tripeptidyl-peptidase activity"/>
    <property type="evidence" value="ECO:0007669"/>
    <property type="project" value="TreeGrafter"/>
</dbReference>
<dbReference type="AlphaFoldDB" id="A0A0D2WUU0"/>
<dbReference type="PANTHER" id="PTHR14218">
    <property type="entry name" value="PROTEASE S8 TRIPEPTIDYL PEPTIDASE I CLN2"/>
    <property type="match status" value="1"/>
</dbReference>
<dbReference type="SUPFAM" id="SSF54897">
    <property type="entry name" value="Protease propeptides/inhibitors"/>
    <property type="match status" value="1"/>
</dbReference>
<reference evidence="3" key="1">
    <citation type="submission" date="2011-02" db="EMBL/GenBank/DDBJ databases">
        <title>The Genome Sequence of Capsaspora owczarzaki ATCC 30864.</title>
        <authorList>
            <person name="Russ C."/>
            <person name="Cuomo C."/>
            <person name="Burger G."/>
            <person name="Gray M.W."/>
            <person name="Holland P.W.H."/>
            <person name="King N."/>
            <person name="Lang F.B.F."/>
            <person name="Roger A.J."/>
            <person name="Ruiz-Trillo I."/>
            <person name="Young S.K."/>
            <person name="Zeng Q."/>
            <person name="Gargeya S."/>
            <person name="Alvarado L."/>
            <person name="Berlin A."/>
            <person name="Chapman S.B."/>
            <person name="Chen Z."/>
            <person name="Freedman E."/>
            <person name="Gellesch M."/>
            <person name="Goldberg J."/>
            <person name="Griggs A."/>
            <person name="Gujja S."/>
            <person name="Heilman E."/>
            <person name="Heiman D."/>
            <person name="Howarth C."/>
            <person name="Mehta T."/>
            <person name="Neiman D."/>
            <person name="Pearson M."/>
            <person name="Roberts A."/>
            <person name="Saif S."/>
            <person name="Shea T."/>
            <person name="Shenoy N."/>
            <person name="Sisk P."/>
            <person name="Stolte C."/>
            <person name="Sykes S."/>
            <person name="White J."/>
            <person name="Yandava C."/>
            <person name="Haas B."/>
            <person name="Nusbaum C."/>
            <person name="Birren B."/>
        </authorList>
    </citation>
    <scope>NUCLEOTIDE SEQUENCE</scope>
    <source>
        <strain evidence="3">ATCC 30864</strain>
    </source>
</reference>
<dbReference type="OrthoDB" id="409122at2759"/>
<evidence type="ECO:0000313" key="2">
    <source>
        <dbReference type="EMBL" id="KJE95798.1"/>
    </source>
</evidence>
<gene>
    <name evidence="2" type="ORF">CAOG_008959</name>
</gene>
<dbReference type="Pfam" id="PF09286">
    <property type="entry name" value="Pro-kuma_activ"/>
    <property type="match status" value="1"/>
</dbReference>